<evidence type="ECO:0000313" key="2">
    <source>
        <dbReference type="EMBL" id="CCE66887.1"/>
    </source>
</evidence>
<evidence type="ECO:0000256" key="1">
    <source>
        <dbReference type="SAM" id="MobiDB-lite"/>
    </source>
</evidence>
<accession>G8C3I9</accession>
<dbReference type="OrthoDB" id="402733at2"/>
<name>G8C3I9_9MOLU</name>
<feature type="region of interest" description="Disordered" evidence="1">
    <location>
        <begin position="152"/>
        <end position="171"/>
    </location>
</feature>
<dbReference type="PATRIC" id="fig|1116213.3.peg.395"/>
<dbReference type="RefSeq" id="WP_015511752.1">
    <property type="nucleotide sequence ID" value="NC_021007.1"/>
</dbReference>
<dbReference type="AlphaFoldDB" id="G8C3I9"/>
<gene>
    <name evidence="2" type="ORF">MHM_03690</name>
</gene>
<feature type="compositionally biased region" description="Basic residues" evidence="1">
    <location>
        <begin position="152"/>
        <end position="162"/>
    </location>
</feature>
<protein>
    <submittedName>
        <fullName evidence="2">Uncharacterized protein</fullName>
    </submittedName>
</protein>
<sequence length="352" mass="40405">MNRRAKLLGGVSILLGAPSGASLSNLDLGKFSLDHLFNPRGGATTSVLDSDNYTSKTQELELKEETKQLQISRSKDVKELSLSELKSSTVDLSKQEKVSEQDQSTSISSIYAENIREGKTLALDRESREKTKQFQEKSSKWIENYNSARRKLGLTTSRRSRRSASPSNLSQLSKDERTALWEMLKLFEELEKESAQLFPKFRDIDDKIKITIASSTSRPARSVLETHLSQMDWMSRPQIKYENPQPKPRWGSSRIVNSTGYWTHWAVNPFRTFMEEKDYKPLIDNIKKSAQDKKVQSRLGALRRGSYWNTYYPTHEDKLREQKLANAKEELVHKVALQLLGWMGQAKKPLYP</sequence>
<dbReference type="EMBL" id="HE613254">
    <property type="protein sequence ID" value="CCE66887.1"/>
    <property type="molecule type" value="Genomic_DNA"/>
</dbReference>
<dbReference type="HOGENOM" id="CLU_066822_0_0_14"/>
<dbReference type="KEGG" id="mhb:MHM_03690"/>
<reference evidence="2" key="1">
    <citation type="submission" date="2011-11" db="EMBL/GenBank/DDBJ databases">
        <title>Complete genome sequence of Candidatus Mycoplasma haemominutum.</title>
        <authorList>
            <person name="Barker E.N."/>
            <person name="Darby A.C."/>
            <person name="Helps C.R."/>
            <person name="Peters I.R."/>
            <person name="Hughes M.A."/>
            <person name="Radford A.D."/>
            <person name="Novacco M."/>
            <person name="Boretti F."/>
            <person name="Hofmann-Lehmann R."/>
            <person name="Tasker S."/>
        </authorList>
    </citation>
    <scope>NUCLEOTIDE SEQUENCE</scope>
    <source>
        <strain evidence="2">Birmingham 1</strain>
    </source>
</reference>
<organism evidence="2">
    <name type="scientific">Candidatus Mycoplasma haematominutum 'Birmingham 1'</name>
    <dbReference type="NCBI Taxonomy" id="1116213"/>
    <lineage>
        <taxon>Bacteria</taxon>
        <taxon>Bacillati</taxon>
        <taxon>Mycoplasmatota</taxon>
        <taxon>Mollicutes</taxon>
        <taxon>Mycoplasmataceae</taxon>
        <taxon>Mycoplasma</taxon>
    </lineage>
</organism>
<proteinExistence type="predicted"/>
<reference evidence="2" key="2">
    <citation type="submission" date="2011-11" db="EMBL/GenBank/DDBJ databases">
        <authorList>
            <person name="Barker E."/>
        </authorList>
    </citation>
    <scope>NUCLEOTIDE SEQUENCE</scope>
    <source>
        <strain evidence="2">Birmingham 1</strain>
    </source>
</reference>